<dbReference type="KEGG" id="rsx:RhiXN_11289"/>
<keyword evidence="2" id="KW-0255">Endonuclease</keyword>
<dbReference type="RefSeq" id="XP_043184614.1">
    <property type="nucleotide sequence ID" value="XM_043331104.1"/>
</dbReference>
<evidence type="ECO:0000313" key="3">
    <source>
        <dbReference type="Proteomes" id="UP000650533"/>
    </source>
</evidence>
<organism evidence="2 3">
    <name type="scientific">Rhizoctonia solani</name>
    <dbReference type="NCBI Taxonomy" id="456999"/>
    <lineage>
        <taxon>Eukaryota</taxon>
        <taxon>Fungi</taxon>
        <taxon>Dikarya</taxon>
        <taxon>Basidiomycota</taxon>
        <taxon>Agaricomycotina</taxon>
        <taxon>Agaricomycetes</taxon>
        <taxon>Cantharellales</taxon>
        <taxon>Ceratobasidiaceae</taxon>
        <taxon>Rhizoctonia</taxon>
    </lineage>
</organism>
<proteinExistence type="predicted"/>
<dbReference type="Proteomes" id="UP000650533">
    <property type="component" value="Chromosome 12"/>
</dbReference>
<sequence>MPKLSKKDHKDHEACFQAAQQDYASRKYKMYTDAAQEHQISCVTLSNHIKGKHTDARTAQESQQKLSKPVEQTLLDWCILSGMIGLPWTKETLLSHAQAVADPGVKITMTWCQHLLHCYHCRLKYKYAYKLDPKQASGFNCPNVETYFNMFKKLIEDYNIPIEHIYNMDEKGLQIGRGRSTSCCKHIFSLLQKAQYKLKHDSLELMTIIECICVDGFEMKPTFVHQPGDVGFWWENKETGCCVPTEDRWTLDDICEAWFTKVFLKTTAERQVSNMPLVLLLDGHGSHITPQVLEAAYKNNMFIICLPPKTTHKLQPLDVGVFNLVQVVWKQLCEDSTKIGKPITRTTAISRYMEAWKSRLHPTAIKDAWWQSGQHPLDPGIFGDKDYAPSTISSTCVHLPPSFPQLDVPVLDQPIGIVKPNPGALDQVYNPPPFKVPNAAQMQAPKGANPAPEALLQAKNQGLCQQVQACTKPQRAQDKAAAALLVQKHGFLMNPETKAKFQTHLAELQEKQAANKQKVMEKEVQARELEGKHSWMIADPNYVFAGTIQSYKVANLKQIGDLAALLALLFVGLKKANIFNNIANHFETHPELKALPQYSNLFCVTCPCQTGPTVNHNHKAIDQVPVMVTKPTLPPQP</sequence>
<dbReference type="AlphaFoldDB" id="A0A8H8P6C2"/>
<dbReference type="PANTHER" id="PTHR19303">
    <property type="entry name" value="TRANSPOSON"/>
    <property type="match status" value="1"/>
</dbReference>
<accession>A0A8H8P6C2</accession>
<dbReference type="EMBL" id="CP059669">
    <property type="protein sequence ID" value="QRW24377.1"/>
    <property type="molecule type" value="Genomic_DNA"/>
</dbReference>
<dbReference type="GO" id="GO:0005634">
    <property type="term" value="C:nucleus"/>
    <property type="evidence" value="ECO:0007669"/>
    <property type="project" value="TreeGrafter"/>
</dbReference>
<name>A0A8H8P6C2_9AGAM</name>
<dbReference type="InterPro" id="IPR004875">
    <property type="entry name" value="DDE_SF_endonuclease_dom"/>
</dbReference>
<dbReference type="PANTHER" id="PTHR19303:SF74">
    <property type="entry name" value="POGO TRANSPOSABLE ELEMENT WITH KRAB DOMAIN"/>
    <property type="match status" value="1"/>
</dbReference>
<dbReference type="GO" id="GO:0004519">
    <property type="term" value="F:endonuclease activity"/>
    <property type="evidence" value="ECO:0007669"/>
    <property type="project" value="UniProtKB-KW"/>
</dbReference>
<reference evidence="2" key="1">
    <citation type="submission" date="2020-05" db="EMBL/GenBank/DDBJ databases">
        <title>Evolutionary and genomic comparisons of hybrid uninucleate and nonhybrid Rhizoctonia fungi.</title>
        <authorList>
            <person name="Li C."/>
            <person name="Chen X."/>
        </authorList>
    </citation>
    <scope>NUCLEOTIDE SEQUENCE</scope>
    <source>
        <strain evidence="2">AG-1 IA</strain>
    </source>
</reference>
<dbReference type="GeneID" id="67033567"/>
<protein>
    <submittedName>
        <fullName evidence="2">DDE superfamily endonuclease</fullName>
    </submittedName>
</protein>
<evidence type="ECO:0000313" key="2">
    <source>
        <dbReference type="EMBL" id="QRW24377.1"/>
    </source>
</evidence>
<feature type="domain" description="DDE-1" evidence="1">
    <location>
        <begin position="205"/>
        <end position="369"/>
    </location>
</feature>
<keyword evidence="2" id="KW-0540">Nuclease</keyword>
<gene>
    <name evidence="2" type="ORF">RhiXN_11289</name>
</gene>
<dbReference type="GO" id="GO:0003677">
    <property type="term" value="F:DNA binding"/>
    <property type="evidence" value="ECO:0007669"/>
    <property type="project" value="TreeGrafter"/>
</dbReference>
<evidence type="ECO:0000259" key="1">
    <source>
        <dbReference type="Pfam" id="PF03184"/>
    </source>
</evidence>
<keyword evidence="2" id="KW-0378">Hydrolase</keyword>
<dbReference type="Pfam" id="PF03184">
    <property type="entry name" value="DDE_1"/>
    <property type="match status" value="1"/>
</dbReference>
<dbReference type="InterPro" id="IPR050863">
    <property type="entry name" value="CenT-Element_Derived"/>
</dbReference>